<name>A0A1H1GHU8_9BACI</name>
<proteinExistence type="predicted"/>
<protein>
    <submittedName>
        <fullName evidence="1">Uncharacterized protein</fullName>
    </submittedName>
</protein>
<dbReference type="AlphaFoldDB" id="A0A1H1GHU8"/>
<sequence length="46" mass="5767">MPDKKYITGYEIFNYWKDQQDFNGNYIIIDWGEKECFACRRFDYEI</sequence>
<organism evidence="1 2">
    <name type="scientific">Virgibacillus salinus</name>
    <dbReference type="NCBI Taxonomy" id="553311"/>
    <lineage>
        <taxon>Bacteria</taxon>
        <taxon>Bacillati</taxon>
        <taxon>Bacillota</taxon>
        <taxon>Bacilli</taxon>
        <taxon>Bacillales</taxon>
        <taxon>Bacillaceae</taxon>
        <taxon>Virgibacillus</taxon>
    </lineage>
</organism>
<gene>
    <name evidence="1" type="ORF">SAMN05216231_3728</name>
</gene>
<dbReference type="Proteomes" id="UP000199444">
    <property type="component" value="Unassembled WGS sequence"/>
</dbReference>
<accession>A0A1H1GHU8</accession>
<evidence type="ECO:0000313" key="1">
    <source>
        <dbReference type="EMBL" id="SDR12633.1"/>
    </source>
</evidence>
<dbReference type="STRING" id="553311.SAMN05216231_3728"/>
<evidence type="ECO:0000313" key="2">
    <source>
        <dbReference type="Proteomes" id="UP000199444"/>
    </source>
</evidence>
<dbReference type="EMBL" id="FNKD01000005">
    <property type="protein sequence ID" value="SDR12633.1"/>
    <property type="molecule type" value="Genomic_DNA"/>
</dbReference>
<dbReference type="RefSeq" id="WP_175559532.1">
    <property type="nucleotide sequence ID" value="NZ_FNKD01000005.1"/>
</dbReference>
<reference evidence="1 2" key="1">
    <citation type="submission" date="2016-10" db="EMBL/GenBank/DDBJ databases">
        <authorList>
            <person name="de Groot N.N."/>
        </authorList>
    </citation>
    <scope>NUCLEOTIDE SEQUENCE [LARGE SCALE GENOMIC DNA]</scope>
    <source>
        <strain evidence="1 2">CGMCC 1.10449</strain>
    </source>
</reference>
<keyword evidence="2" id="KW-1185">Reference proteome</keyword>